<protein>
    <submittedName>
        <fullName evidence="2">Predicted protein</fullName>
    </submittedName>
</protein>
<dbReference type="AlphaFoldDB" id="F2DYR0"/>
<evidence type="ECO:0000256" key="1">
    <source>
        <dbReference type="SAM" id="MobiDB-lite"/>
    </source>
</evidence>
<organism evidence="2">
    <name type="scientific">Hordeum vulgare subsp. vulgare</name>
    <name type="common">Domesticated barley</name>
    <dbReference type="NCBI Taxonomy" id="112509"/>
    <lineage>
        <taxon>Eukaryota</taxon>
        <taxon>Viridiplantae</taxon>
        <taxon>Streptophyta</taxon>
        <taxon>Embryophyta</taxon>
        <taxon>Tracheophyta</taxon>
        <taxon>Spermatophyta</taxon>
        <taxon>Magnoliopsida</taxon>
        <taxon>Liliopsida</taxon>
        <taxon>Poales</taxon>
        <taxon>Poaceae</taxon>
        <taxon>BOP clade</taxon>
        <taxon>Pooideae</taxon>
        <taxon>Triticodae</taxon>
        <taxon>Triticeae</taxon>
        <taxon>Hordeinae</taxon>
        <taxon>Hordeum</taxon>
    </lineage>
</organism>
<accession>F2DYR0</accession>
<name>F2DYR0_HORVV</name>
<evidence type="ECO:0000313" key="2">
    <source>
        <dbReference type="EMBL" id="BAK00232.1"/>
    </source>
</evidence>
<dbReference type="EMBL" id="AK369030">
    <property type="protein sequence ID" value="BAK00232.1"/>
    <property type="molecule type" value="mRNA"/>
</dbReference>
<reference evidence="2" key="1">
    <citation type="journal article" date="2011" name="Plant Physiol.">
        <title>Comprehensive sequence analysis of 24,783 barley full-length cDNAs derived from 12 clone libraries.</title>
        <authorList>
            <person name="Matsumoto T."/>
            <person name="Tanaka T."/>
            <person name="Sakai H."/>
            <person name="Amano N."/>
            <person name="Kanamori H."/>
            <person name="Kurita K."/>
            <person name="Kikuta A."/>
            <person name="Kamiya K."/>
            <person name="Yamamoto M."/>
            <person name="Ikawa H."/>
            <person name="Fujii N."/>
            <person name="Hori K."/>
            <person name="Itoh T."/>
            <person name="Sato K."/>
        </authorList>
    </citation>
    <scope>NUCLEOTIDE SEQUENCE</scope>
    <source>
        <tissue evidence="2">Shoot and root</tissue>
    </source>
</reference>
<sequence>MQIWRPGSGENRRRRRKMGEEMAPREMGGNDSYAYHQTRGQ</sequence>
<feature type="region of interest" description="Disordered" evidence="1">
    <location>
        <begin position="1"/>
        <end position="41"/>
    </location>
</feature>
<proteinExistence type="evidence at transcript level"/>